<dbReference type="GO" id="GO:0042800">
    <property type="term" value="F:histone H3K4 methyltransferase activity"/>
    <property type="evidence" value="ECO:0007669"/>
    <property type="project" value="TreeGrafter"/>
</dbReference>
<dbReference type="GO" id="GO:0031297">
    <property type="term" value="P:replication fork processing"/>
    <property type="evidence" value="ECO:0007669"/>
    <property type="project" value="TreeGrafter"/>
</dbReference>
<dbReference type="GO" id="GO:0006303">
    <property type="term" value="P:double-strand break repair via nonhomologous end joining"/>
    <property type="evidence" value="ECO:0007669"/>
    <property type="project" value="TreeGrafter"/>
</dbReference>
<dbReference type="PANTHER" id="PTHR46060">
    <property type="entry name" value="MARINER MOS1 TRANSPOSASE-LIKE PROTEIN"/>
    <property type="match status" value="1"/>
</dbReference>
<dbReference type="OMA" id="HNNAWPH"/>
<dbReference type="PANTHER" id="PTHR46060:SF2">
    <property type="entry name" value="HISTONE-LYSINE N-METHYLTRANSFERASE SETMAR"/>
    <property type="match status" value="1"/>
</dbReference>
<dbReference type="InterPro" id="IPR036397">
    <property type="entry name" value="RNaseH_sf"/>
</dbReference>
<name>A0A0N4W8H1_HAEPC</name>
<dbReference type="GO" id="GO:0044547">
    <property type="term" value="F:DNA topoisomerase binding"/>
    <property type="evidence" value="ECO:0007669"/>
    <property type="project" value="TreeGrafter"/>
</dbReference>
<dbReference type="InterPro" id="IPR052709">
    <property type="entry name" value="Transposase-MT_Hybrid"/>
</dbReference>
<dbReference type="GO" id="GO:0015074">
    <property type="term" value="P:DNA integration"/>
    <property type="evidence" value="ECO:0007669"/>
    <property type="project" value="TreeGrafter"/>
</dbReference>
<evidence type="ECO:0000313" key="1">
    <source>
        <dbReference type="WBParaSite" id="HPLM_0000650201-mRNA-1"/>
    </source>
</evidence>
<accession>A0A0N4W8H1</accession>
<dbReference type="GO" id="GO:0000729">
    <property type="term" value="P:DNA double-strand break processing"/>
    <property type="evidence" value="ECO:0007669"/>
    <property type="project" value="TreeGrafter"/>
</dbReference>
<dbReference type="GO" id="GO:0003697">
    <property type="term" value="F:single-stranded DNA binding"/>
    <property type="evidence" value="ECO:0007669"/>
    <property type="project" value="TreeGrafter"/>
</dbReference>
<protein>
    <submittedName>
        <fullName evidence="1">Histone-lysine N-methyltransferase SETMAR</fullName>
    </submittedName>
</protein>
<dbReference type="AlphaFoldDB" id="A0A0N4W8H1"/>
<dbReference type="GO" id="GO:0046975">
    <property type="term" value="F:histone H3K36 methyltransferase activity"/>
    <property type="evidence" value="ECO:0007669"/>
    <property type="project" value="TreeGrafter"/>
</dbReference>
<dbReference type="GO" id="GO:0044774">
    <property type="term" value="P:mitotic DNA integrity checkpoint signaling"/>
    <property type="evidence" value="ECO:0007669"/>
    <property type="project" value="TreeGrafter"/>
</dbReference>
<dbReference type="Gene3D" id="3.30.420.10">
    <property type="entry name" value="Ribonuclease H-like superfamily/Ribonuclease H"/>
    <property type="match status" value="1"/>
</dbReference>
<sequence>MERRSWFWFGGLQPFLHSFIDPGETVAAEKYQKVQEIDGMHRKLQLMSPALVNRERPILLRYNARPHVAQLTLRKLMKLGYETLPHPQYSPDLAPTDHFLKHFDGFFKGECFKSQRDAAVAFDDFVSSRSPDFYVNGITKLVSRWQKCV</sequence>
<dbReference type="WBParaSite" id="HPLM_0000650201-mRNA-1">
    <property type="protein sequence ID" value="HPLM_0000650201-mRNA-1"/>
    <property type="gene ID" value="HPLM_0000650201"/>
</dbReference>
<dbReference type="GO" id="GO:0000014">
    <property type="term" value="F:single-stranded DNA endodeoxyribonuclease activity"/>
    <property type="evidence" value="ECO:0007669"/>
    <property type="project" value="TreeGrafter"/>
</dbReference>
<dbReference type="GO" id="GO:0003690">
    <property type="term" value="F:double-stranded DNA binding"/>
    <property type="evidence" value="ECO:0007669"/>
    <property type="project" value="TreeGrafter"/>
</dbReference>
<reference evidence="1" key="1">
    <citation type="submission" date="2017-02" db="UniProtKB">
        <authorList>
            <consortium name="WormBaseParasite"/>
        </authorList>
    </citation>
    <scope>IDENTIFICATION</scope>
</reference>
<dbReference type="GO" id="GO:0000793">
    <property type="term" value="C:condensed chromosome"/>
    <property type="evidence" value="ECO:0007669"/>
    <property type="project" value="TreeGrafter"/>
</dbReference>
<dbReference type="GO" id="GO:0005634">
    <property type="term" value="C:nucleus"/>
    <property type="evidence" value="ECO:0007669"/>
    <property type="project" value="TreeGrafter"/>
</dbReference>
<organism evidence="1">
    <name type="scientific">Haemonchus placei</name>
    <name type="common">Barber's pole worm</name>
    <dbReference type="NCBI Taxonomy" id="6290"/>
    <lineage>
        <taxon>Eukaryota</taxon>
        <taxon>Metazoa</taxon>
        <taxon>Ecdysozoa</taxon>
        <taxon>Nematoda</taxon>
        <taxon>Chromadorea</taxon>
        <taxon>Rhabditida</taxon>
        <taxon>Rhabditina</taxon>
        <taxon>Rhabditomorpha</taxon>
        <taxon>Strongyloidea</taxon>
        <taxon>Trichostrongylidae</taxon>
        <taxon>Haemonchus</taxon>
    </lineage>
</organism>
<proteinExistence type="predicted"/>
<dbReference type="GO" id="GO:0035861">
    <property type="term" value="C:site of double-strand break"/>
    <property type="evidence" value="ECO:0007669"/>
    <property type="project" value="TreeGrafter"/>
</dbReference>